<feature type="domain" description="Sugar-binding" evidence="5">
    <location>
        <begin position="80"/>
        <end position="328"/>
    </location>
</feature>
<dbReference type="EMBL" id="JAFBBK010000001">
    <property type="protein sequence ID" value="MBM7416472.1"/>
    <property type="molecule type" value="Genomic_DNA"/>
</dbReference>
<dbReference type="PANTHER" id="PTHR34294:SF1">
    <property type="entry name" value="TRANSCRIPTIONAL REGULATOR LSRR"/>
    <property type="match status" value="1"/>
</dbReference>
<evidence type="ECO:0000313" key="7">
    <source>
        <dbReference type="EMBL" id="MBM7416472.1"/>
    </source>
</evidence>
<dbReference type="SUPFAM" id="SSF100950">
    <property type="entry name" value="NagB/RpiA/CoA transferase-like"/>
    <property type="match status" value="1"/>
</dbReference>
<keyword evidence="8" id="KW-1185">Reference proteome</keyword>
<keyword evidence="4" id="KW-0804">Transcription</keyword>
<dbReference type="InterPro" id="IPR000835">
    <property type="entry name" value="HTH_MarR-typ"/>
</dbReference>
<dbReference type="InterPro" id="IPR037171">
    <property type="entry name" value="NagB/RpiA_transferase-like"/>
</dbReference>
<dbReference type="Pfam" id="PF12802">
    <property type="entry name" value="MarR_2"/>
    <property type="match status" value="1"/>
</dbReference>
<dbReference type="Gene3D" id="3.40.50.1360">
    <property type="match status" value="1"/>
</dbReference>
<evidence type="ECO:0000256" key="2">
    <source>
        <dbReference type="ARBA" id="ARBA00023015"/>
    </source>
</evidence>
<dbReference type="RefSeq" id="WP_204869269.1">
    <property type="nucleotide sequence ID" value="NZ_JAFBBK010000001.1"/>
</dbReference>
<dbReference type="Pfam" id="PF04198">
    <property type="entry name" value="Sugar-bind"/>
    <property type="match status" value="1"/>
</dbReference>
<evidence type="ECO:0000313" key="8">
    <source>
        <dbReference type="Proteomes" id="UP000703038"/>
    </source>
</evidence>
<comment type="similarity">
    <text evidence="1">Belongs to the SorC transcriptional regulatory family.</text>
</comment>
<protein>
    <submittedName>
        <fullName evidence="7">DNA-binding transcriptional regulator LsrR (DeoR family)</fullName>
    </submittedName>
</protein>
<keyword evidence="2" id="KW-0805">Transcription regulation</keyword>
<evidence type="ECO:0000256" key="1">
    <source>
        <dbReference type="ARBA" id="ARBA00010466"/>
    </source>
</evidence>
<evidence type="ECO:0000256" key="4">
    <source>
        <dbReference type="ARBA" id="ARBA00023163"/>
    </source>
</evidence>
<dbReference type="Gene3D" id="1.10.10.60">
    <property type="entry name" value="Homeodomain-like"/>
    <property type="match status" value="1"/>
</dbReference>
<accession>A0ABS2KX24</accession>
<proteinExistence type="inferred from homology"/>
<organism evidence="7 8">
    <name type="scientific">Rhodococcoides corynebacterioides</name>
    <dbReference type="NCBI Taxonomy" id="53972"/>
    <lineage>
        <taxon>Bacteria</taxon>
        <taxon>Bacillati</taxon>
        <taxon>Actinomycetota</taxon>
        <taxon>Actinomycetes</taxon>
        <taxon>Mycobacteriales</taxon>
        <taxon>Nocardiaceae</taxon>
        <taxon>Rhodococcoides</taxon>
    </lineage>
</organism>
<feature type="domain" description="HTH marR-type" evidence="6">
    <location>
        <begin position="29"/>
        <end position="67"/>
    </location>
</feature>
<name>A0ABS2KX24_9NOCA</name>
<dbReference type="Proteomes" id="UP000703038">
    <property type="component" value="Unassembled WGS sequence"/>
</dbReference>
<dbReference type="PANTHER" id="PTHR34294">
    <property type="entry name" value="TRANSCRIPTIONAL REGULATOR-RELATED"/>
    <property type="match status" value="1"/>
</dbReference>
<reference evidence="7 8" key="1">
    <citation type="submission" date="2021-01" db="EMBL/GenBank/DDBJ databases">
        <title>Genomics of switchgrass bacterial isolates.</title>
        <authorList>
            <person name="Shade A."/>
        </authorList>
    </citation>
    <scope>NUCLEOTIDE SEQUENCE [LARGE SCALE GENOMIC DNA]</scope>
    <source>
        <strain evidence="7 8">PvP111</strain>
    </source>
</reference>
<gene>
    <name evidence="7" type="ORF">JOE42_003205</name>
</gene>
<dbReference type="InterPro" id="IPR007324">
    <property type="entry name" value="Sugar-bd_dom_put"/>
</dbReference>
<evidence type="ECO:0000256" key="3">
    <source>
        <dbReference type="ARBA" id="ARBA00023125"/>
    </source>
</evidence>
<dbReference type="InterPro" id="IPR051054">
    <property type="entry name" value="SorC_transcr_regulators"/>
</dbReference>
<keyword evidence="3 7" id="KW-0238">DNA-binding</keyword>
<sequence>MLTSTTGSDIVTTPSSSDELRLALRAATMYHVEGATQAEIATKLGVSRPTAGRLVARARANGLVRIEIHVPEEISGSVHTDLERRLEERYGLDEALVVTSTIDDAGGRYDAVGRAASGVLTRRVQPAHTLGFTWGPETVAVAQSLQGRGSRCTRVVQLDGSMSTADYQTGVDFVLTRCAEQLQATPMRLNAPLYADPATVVALQQDSLMSKALDAGRTADLMFFGLGPVSTSTTLFEGSFLDADLLSELDRLGAVGEIGGRFFDSDGADVDSSLTDRTVSVPLDDIRNCATTLLISGGARKHAAIRAALRGRLATVLVTDIACALDLLDEHGSNPMKESR</sequence>
<evidence type="ECO:0000259" key="5">
    <source>
        <dbReference type="Pfam" id="PF04198"/>
    </source>
</evidence>
<dbReference type="GO" id="GO:0003677">
    <property type="term" value="F:DNA binding"/>
    <property type="evidence" value="ECO:0007669"/>
    <property type="project" value="UniProtKB-KW"/>
</dbReference>
<evidence type="ECO:0000259" key="6">
    <source>
        <dbReference type="Pfam" id="PF12802"/>
    </source>
</evidence>
<comment type="caution">
    <text evidence="7">The sequence shown here is derived from an EMBL/GenBank/DDBJ whole genome shotgun (WGS) entry which is preliminary data.</text>
</comment>